<dbReference type="EMBL" id="JACGXL010000001">
    <property type="protein sequence ID" value="MBA8885946.1"/>
    <property type="molecule type" value="Genomic_DNA"/>
</dbReference>
<accession>A0A839EU50</accession>
<gene>
    <name evidence="2" type="ORF">FHW12_000137</name>
</gene>
<evidence type="ECO:0000259" key="1">
    <source>
        <dbReference type="Pfam" id="PF24693"/>
    </source>
</evidence>
<dbReference type="RefSeq" id="WP_220484273.1">
    <property type="nucleotide sequence ID" value="NZ_JACGXL010000001.1"/>
</dbReference>
<dbReference type="Proteomes" id="UP000550401">
    <property type="component" value="Unassembled WGS sequence"/>
</dbReference>
<dbReference type="InterPro" id="IPR056077">
    <property type="entry name" value="DUF7660"/>
</dbReference>
<dbReference type="Pfam" id="PF24693">
    <property type="entry name" value="DUF7660"/>
    <property type="match status" value="1"/>
</dbReference>
<feature type="domain" description="DUF7660" evidence="1">
    <location>
        <begin position="128"/>
        <end position="204"/>
    </location>
</feature>
<evidence type="ECO:0000313" key="2">
    <source>
        <dbReference type="EMBL" id="MBA8885946.1"/>
    </source>
</evidence>
<dbReference type="AlphaFoldDB" id="A0A839EU50"/>
<dbReference type="InterPro" id="IPR058702">
    <property type="entry name" value="MafI2-like"/>
</dbReference>
<organism evidence="2 3">
    <name type="scientific">Dokdonella fugitiva</name>
    <dbReference type="NCBI Taxonomy" id="328517"/>
    <lineage>
        <taxon>Bacteria</taxon>
        <taxon>Pseudomonadati</taxon>
        <taxon>Pseudomonadota</taxon>
        <taxon>Gammaproteobacteria</taxon>
        <taxon>Lysobacterales</taxon>
        <taxon>Rhodanobacteraceae</taxon>
        <taxon>Dokdonella</taxon>
    </lineage>
</organism>
<proteinExistence type="predicted"/>
<keyword evidence="3" id="KW-1185">Reference proteome</keyword>
<comment type="caution">
    <text evidence="2">The sequence shown here is derived from an EMBL/GenBank/DDBJ whole genome shotgun (WGS) entry which is preliminary data.</text>
</comment>
<protein>
    <recommendedName>
        <fullName evidence="1">DUF7660 domain-containing protein</fullName>
    </recommendedName>
</protein>
<reference evidence="2 3" key="1">
    <citation type="submission" date="2020-07" db="EMBL/GenBank/DDBJ databases">
        <title>Genomic Encyclopedia of Type Strains, Phase IV (KMG-V): Genome sequencing to study the core and pangenomes of soil and plant-associated prokaryotes.</title>
        <authorList>
            <person name="Whitman W."/>
        </authorList>
    </citation>
    <scope>NUCLEOTIDE SEQUENCE [LARGE SCALE GENOMIC DNA]</scope>
    <source>
        <strain evidence="2 3">RH2WT43</strain>
    </source>
</reference>
<name>A0A839EU50_9GAMM</name>
<evidence type="ECO:0000313" key="3">
    <source>
        <dbReference type="Proteomes" id="UP000550401"/>
    </source>
</evidence>
<dbReference type="Pfam" id="PF26541">
    <property type="entry name" value="MafI2"/>
    <property type="match status" value="1"/>
</dbReference>
<sequence length="204" mass="22470">MLLSLQRALLGEICADLRQASIEADATLRVVRVRFEFDGMPSATSRESCSCVAGMVLGDFPDDWTLDEQHESTPCPDRLSGLAHIGYLRGGDRRHEPGEHVATRHRHASTIGKVSNSANLDSVSDASSFVRFVEALVADRRLADSLAPTVDGFAGEWANQSIADFLEAACAWANDSAFGEQQSLQRENPWRQFAVFLWAGRIYE</sequence>